<dbReference type="STRING" id="112090.W4FJ36"/>
<dbReference type="InterPro" id="IPR000308">
    <property type="entry name" value="14-3-3"/>
</dbReference>
<dbReference type="AlphaFoldDB" id="W4FJ36"/>
<dbReference type="InterPro" id="IPR036815">
    <property type="entry name" value="14-3-3_dom_sf"/>
</dbReference>
<organism evidence="3">
    <name type="scientific">Aphanomyces astaci</name>
    <name type="common">Crayfish plague agent</name>
    <dbReference type="NCBI Taxonomy" id="112090"/>
    <lineage>
        <taxon>Eukaryota</taxon>
        <taxon>Sar</taxon>
        <taxon>Stramenopiles</taxon>
        <taxon>Oomycota</taxon>
        <taxon>Saprolegniomycetes</taxon>
        <taxon>Saprolegniales</taxon>
        <taxon>Verrucalvaceae</taxon>
        <taxon>Aphanomyces</taxon>
    </lineage>
</organism>
<proteinExistence type="inferred from homology"/>
<dbReference type="InterPro" id="IPR023410">
    <property type="entry name" value="14-3-3_domain"/>
</dbReference>
<dbReference type="SUPFAM" id="SSF48445">
    <property type="entry name" value="14-3-3 protein"/>
    <property type="match status" value="1"/>
</dbReference>
<accession>W4FJ36</accession>
<name>W4FJ36_APHAT</name>
<dbReference type="GeneID" id="20818779"/>
<gene>
    <name evidence="3" type="ORF">H257_16783</name>
</gene>
<comment type="similarity">
    <text evidence="1">Belongs to the 14-3-3 family.</text>
</comment>
<dbReference type="PRINTS" id="PR00305">
    <property type="entry name" value="1433ZETA"/>
</dbReference>
<evidence type="ECO:0000313" key="3">
    <source>
        <dbReference type="EMBL" id="ETV66846.1"/>
    </source>
</evidence>
<dbReference type="OrthoDB" id="10260625at2759"/>
<evidence type="ECO:0000259" key="2">
    <source>
        <dbReference type="Pfam" id="PF00244"/>
    </source>
</evidence>
<sequence length="87" mass="9572">MGATKTSCATALAHQSHHDIATQPSAQHNMKGDCYRYMAEIHDGVTSSTKLALASYDKAWTLVTAELAPTHPLRLSLALKFWVLRSF</sequence>
<dbReference type="Gene3D" id="1.20.190.20">
    <property type="entry name" value="14-3-3 domain"/>
    <property type="match status" value="1"/>
</dbReference>
<evidence type="ECO:0000256" key="1">
    <source>
        <dbReference type="ARBA" id="ARBA00006141"/>
    </source>
</evidence>
<dbReference type="RefSeq" id="XP_009843649.1">
    <property type="nucleotide sequence ID" value="XM_009845347.1"/>
</dbReference>
<protein>
    <recommendedName>
        <fullName evidence="2">14-3-3 domain-containing protein</fullName>
    </recommendedName>
</protein>
<feature type="domain" description="14-3-3" evidence="2">
    <location>
        <begin position="28"/>
        <end position="84"/>
    </location>
</feature>
<dbReference type="EMBL" id="KI913205">
    <property type="protein sequence ID" value="ETV66846.1"/>
    <property type="molecule type" value="Genomic_DNA"/>
</dbReference>
<dbReference type="Pfam" id="PF00244">
    <property type="entry name" value="14-3-3"/>
    <property type="match status" value="1"/>
</dbReference>
<reference evidence="3" key="1">
    <citation type="submission" date="2013-12" db="EMBL/GenBank/DDBJ databases">
        <title>The Genome Sequence of Aphanomyces astaci APO3.</title>
        <authorList>
            <consortium name="The Broad Institute Genomics Platform"/>
            <person name="Russ C."/>
            <person name="Tyler B."/>
            <person name="van West P."/>
            <person name="Dieguez-Uribeondo J."/>
            <person name="Young S.K."/>
            <person name="Zeng Q."/>
            <person name="Gargeya S."/>
            <person name="Fitzgerald M."/>
            <person name="Abouelleil A."/>
            <person name="Alvarado L."/>
            <person name="Chapman S.B."/>
            <person name="Gainer-Dewar J."/>
            <person name="Goldberg J."/>
            <person name="Griggs A."/>
            <person name="Gujja S."/>
            <person name="Hansen M."/>
            <person name="Howarth C."/>
            <person name="Imamovic A."/>
            <person name="Ireland A."/>
            <person name="Larimer J."/>
            <person name="McCowan C."/>
            <person name="Murphy C."/>
            <person name="Pearson M."/>
            <person name="Poon T.W."/>
            <person name="Priest M."/>
            <person name="Roberts A."/>
            <person name="Saif S."/>
            <person name="Shea T."/>
            <person name="Sykes S."/>
            <person name="Wortman J."/>
            <person name="Nusbaum C."/>
            <person name="Birren B."/>
        </authorList>
    </citation>
    <scope>NUCLEOTIDE SEQUENCE [LARGE SCALE GENOMIC DNA]</scope>
    <source>
        <strain evidence="3">APO3</strain>
    </source>
</reference>
<dbReference type="VEuPathDB" id="FungiDB:H257_16783"/>